<dbReference type="EMBL" id="BMGS01000016">
    <property type="protein sequence ID" value="GGG60990.1"/>
    <property type="molecule type" value="Genomic_DNA"/>
</dbReference>
<evidence type="ECO:0008006" key="3">
    <source>
        <dbReference type="Google" id="ProtNLM"/>
    </source>
</evidence>
<evidence type="ECO:0000313" key="2">
    <source>
        <dbReference type="Proteomes" id="UP000601361"/>
    </source>
</evidence>
<gene>
    <name evidence="1" type="ORF">GCM10011378_41250</name>
</gene>
<dbReference type="Proteomes" id="UP000601361">
    <property type="component" value="Unassembled WGS sequence"/>
</dbReference>
<reference evidence="2" key="1">
    <citation type="journal article" date="2019" name="Int. J. Syst. Evol. Microbiol.">
        <title>The Global Catalogue of Microorganisms (GCM) 10K type strain sequencing project: providing services to taxonomists for standard genome sequencing and annotation.</title>
        <authorList>
            <consortium name="The Broad Institute Genomics Platform"/>
            <consortium name="The Broad Institute Genome Sequencing Center for Infectious Disease"/>
            <person name="Wu L."/>
            <person name="Ma J."/>
        </authorList>
    </citation>
    <scope>NUCLEOTIDE SEQUENCE [LARGE SCALE GENOMIC DNA]</scope>
    <source>
        <strain evidence="2">CGMCC 1.12990</strain>
    </source>
</reference>
<evidence type="ECO:0000313" key="1">
    <source>
        <dbReference type="EMBL" id="GGG60990.1"/>
    </source>
</evidence>
<comment type="caution">
    <text evidence="1">The sequence shown here is derived from an EMBL/GenBank/DDBJ whole genome shotgun (WGS) entry which is preliminary data.</text>
</comment>
<proteinExistence type="predicted"/>
<protein>
    <recommendedName>
        <fullName evidence="3">KTSC domain-containing protein</fullName>
    </recommendedName>
</protein>
<accession>A0ABQ1X8T7</accession>
<sequence>MLNIMQERHGATLTAHNSVNFNQPEQPQPHNTMDIITLDPKSATYEAIAAVAGNSVNKQFRVEVGHKKLIVERKCTYQYGVVKTSYRHILSVLSWENPRVVAHYRETKTGDFRQL</sequence>
<keyword evidence="2" id="KW-1185">Reference proteome</keyword>
<organism evidence="1 2">
    <name type="scientific">Hymenobacter glacieicola</name>
    <dbReference type="NCBI Taxonomy" id="1562124"/>
    <lineage>
        <taxon>Bacteria</taxon>
        <taxon>Pseudomonadati</taxon>
        <taxon>Bacteroidota</taxon>
        <taxon>Cytophagia</taxon>
        <taxon>Cytophagales</taxon>
        <taxon>Hymenobacteraceae</taxon>
        <taxon>Hymenobacter</taxon>
    </lineage>
</organism>
<name>A0ABQ1X8T7_9BACT</name>